<dbReference type="InterPro" id="IPR026888">
    <property type="entry name" value="AcetylCoA_hyd_C"/>
</dbReference>
<organism evidence="2 3">
    <name type="scientific">Litoreibacter arenae DSM 19593</name>
    <dbReference type="NCBI Taxonomy" id="1123360"/>
    <lineage>
        <taxon>Bacteria</taxon>
        <taxon>Pseudomonadati</taxon>
        <taxon>Pseudomonadota</taxon>
        <taxon>Alphaproteobacteria</taxon>
        <taxon>Rhodobacterales</taxon>
        <taxon>Roseobacteraceae</taxon>
        <taxon>Litoreibacter</taxon>
    </lineage>
</organism>
<keyword evidence="2" id="KW-0808">Transferase</keyword>
<sequence>MAQAIFRQTGGEVRLALPLGLGKPVTLVNALTRAAVADPALKLSIFTALTLQRPQSESDIEKRFLEPAMDRLFGAYPSLLYANMIHGHGLPDNIKVSEFFFQAGTWLGNKYAQRHYISANYTHARDVLIAQKPNVLSQLVAQDGERFSLSCNTDISADLFTARRARRMDFIAVGEVNNALPFMEGADAVVGADEFQMMLTPPEQFDLFSAVRRPVSDAQHAIGLHVSRLVKDGGTLQIGIGAIGDAVANALLLRDRSALGPVWESAPFPMKGDGVAPFETGLYGVTEMLVGGLLALFEGGVIRREVDGAAIHAGFFVEARDMYQKLRDMDPAKRAKIAMKPVSYTNQLYGDEDAKRAARIHARFVNGAMQVSLLGDAMSDSAKPGQVVSGVGGQVNFVEQALTLKDGRVILTLPATRTSGGKVTSNIVWQLAVTTVPRHMRDIVVTEYGTADLRGQTDEEVIKRLIAIADSRFQEGLLQTAKDAGKVSPDAEVPQDRRNNTPDALATWLAPYRDTLLPDFPLGTDFDAIEQVLLPALSLLGDASGSKRELMALIWTSLVLDKHPQEAEAMSRMGFDEKPSLTEAPQARALRGALRQVAKDRAAPSC</sequence>
<evidence type="ECO:0000313" key="2">
    <source>
        <dbReference type="EMBL" id="EPX77590.1"/>
    </source>
</evidence>
<dbReference type="STRING" id="1123360.thalar_03315"/>
<dbReference type="HOGENOM" id="CLU_442578_0_0_5"/>
<dbReference type="GO" id="GO:0008775">
    <property type="term" value="F:acetate CoA-transferase activity"/>
    <property type="evidence" value="ECO:0007669"/>
    <property type="project" value="InterPro"/>
</dbReference>
<dbReference type="SUPFAM" id="SSF100950">
    <property type="entry name" value="NagB/RpiA/CoA transferase-like"/>
    <property type="match status" value="1"/>
</dbReference>
<reference evidence="3" key="1">
    <citation type="journal article" date="2013" name="Stand. Genomic Sci.">
        <title>Genome sequence of the Litoreibacter arenae type strain (DSM 19593(T)), a member of the Roseobacter clade isolated from sea sand.</title>
        <authorList>
            <person name="Riedel T."/>
            <person name="Fiebig A."/>
            <person name="Petersen J."/>
            <person name="Gronow S."/>
            <person name="Kyrpides N.C."/>
            <person name="Goker M."/>
            <person name="Klenk H.P."/>
        </authorList>
    </citation>
    <scope>NUCLEOTIDE SEQUENCE [LARGE SCALE GENOMIC DNA]</scope>
    <source>
        <strain evidence="3">DSM 19593</strain>
    </source>
</reference>
<dbReference type="InterPro" id="IPR038460">
    <property type="entry name" value="AcetylCoA_hyd_C_sf"/>
</dbReference>
<dbReference type="InterPro" id="IPR046433">
    <property type="entry name" value="ActCoA_hydro"/>
</dbReference>
<dbReference type="PANTHER" id="PTHR21432:SF20">
    <property type="entry name" value="ACETYL-COA HYDROLASE"/>
    <property type="match status" value="1"/>
</dbReference>
<dbReference type="PANTHER" id="PTHR21432">
    <property type="entry name" value="ACETYL-COA HYDROLASE-RELATED"/>
    <property type="match status" value="1"/>
</dbReference>
<evidence type="ECO:0000259" key="1">
    <source>
        <dbReference type="Pfam" id="PF13336"/>
    </source>
</evidence>
<name>S9RHP6_9RHOB</name>
<keyword evidence="3" id="KW-1185">Reference proteome</keyword>
<dbReference type="PATRIC" id="fig|1123360.3.peg.3285"/>
<feature type="domain" description="Acetyl-CoA hydrolase/transferase C-terminal" evidence="1">
    <location>
        <begin position="322"/>
        <end position="480"/>
    </location>
</feature>
<dbReference type="Gene3D" id="3.40.1080.20">
    <property type="entry name" value="Acetyl-CoA hydrolase/transferase C-terminal domain"/>
    <property type="match status" value="1"/>
</dbReference>
<dbReference type="Pfam" id="PF13336">
    <property type="entry name" value="AcetylCoA_hyd_C"/>
    <property type="match status" value="1"/>
</dbReference>
<dbReference type="EMBL" id="AONI01000015">
    <property type="protein sequence ID" value="EPX77590.1"/>
    <property type="molecule type" value="Genomic_DNA"/>
</dbReference>
<dbReference type="InterPro" id="IPR037171">
    <property type="entry name" value="NagB/RpiA_transferase-like"/>
</dbReference>
<protein>
    <submittedName>
        <fullName evidence="2">Acetyl-CoA hydrolase/transferase family protein</fullName>
    </submittedName>
</protein>
<comment type="caution">
    <text evidence="2">The sequence shown here is derived from an EMBL/GenBank/DDBJ whole genome shotgun (WGS) entry which is preliminary data.</text>
</comment>
<accession>S9RHP6</accession>
<proteinExistence type="predicted"/>
<dbReference type="GO" id="GO:0006083">
    <property type="term" value="P:acetate metabolic process"/>
    <property type="evidence" value="ECO:0007669"/>
    <property type="project" value="InterPro"/>
</dbReference>
<dbReference type="GO" id="GO:0016787">
    <property type="term" value="F:hydrolase activity"/>
    <property type="evidence" value="ECO:0007669"/>
    <property type="project" value="UniProtKB-KW"/>
</dbReference>
<dbReference type="AlphaFoldDB" id="S9RHP6"/>
<evidence type="ECO:0000313" key="3">
    <source>
        <dbReference type="Proteomes" id="UP000015351"/>
    </source>
</evidence>
<dbReference type="Gene3D" id="3.30.750.70">
    <property type="entry name" value="4-hydroxybutyrate coenzyme like domains"/>
    <property type="match status" value="1"/>
</dbReference>
<dbReference type="eggNOG" id="COG0427">
    <property type="taxonomic scope" value="Bacteria"/>
</dbReference>
<keyword evidence="2" id="KW-0378">Hydrolase</keyword>
<dbReference type="Proteomes" id="UP000015351">
    <property type="component" value="Unassembled WGS sequence"/>
</dbReference>
<gene>
    <name evidence="2" type="ORF">thalar_03315</name>
</gene>